<evidence type="ECO:0000259" key="1">
    <source>
        <dbReference type="Pfam" id="PF08386"/>
    </source>
</evidence>
<protein>
    <recommendedName>
        <fullName evidence="1">Peptidase S33 tripeptidyl aminopeptidase-like C-terminal domain-containing protein</fullName>
    </recommendedName>
</protein>
<evidence type="ECO:0000313" key="2">
    <source>
        <dbReference type="EMBL" id="RFU41140.1"/>
    </source>
</evidence>
<keyword evidence="3" id="KW-1185">Reference proteome</keyword>
<dbReference type="OrthoDB" id="9796770at2"/>
<comment type="caution">
    <text evidence="2">The sequence shown here is derived from an EMBL/GenBank/DDBJ whole genome shotgun (WGS) entry which is preliminary data.</text>
</comment>
<sequence>MHQAAAGDTRRLDAIEAVMTPADGTLASQLSAGLHAATICDDLRFPWGSSATPTKLRQPFVDLTSRTLAPSATWPYTAAVALAESSVQTCLRWPAEPPNSNPFGRLPDLPTLILNGDRDLSTPLEWAGRNSPSARPAPTWW</sequence>
<dbReference type="Pfam" id="PF08386">
    <property type="entry name" value="Abhydrolase_4"/>
    <property type="match status" value="1"/>
</dbReference>
<name>A0A372JMG3_9ACTN</name>
<feature type="domain" description="Peptidase S33 tripeptidyl aminopeptidase-like C-terminal" evidence="1">
    <location>
        <begin position="84"/>
        <end position="130"/>
    </location>
</feature>
<proteinExistence type="predicted"/>
<dbReference type="InterPro" id="IPR013595">
    <property type="entry name" value="Pept_S33_TAP-like_C"/>
</dbReference>
<organism evidence="2 3">
    <name type="scientific">Actinomadura logoneensis</name>
    <dbReference type="NCBI Taxonomy" id="2293572"/>
    <lineage>
        <taxon>Bacteria</taxon>
        <taxon>Bacillati</taxon>
        <taxon>Actinomycetota</taxon>
        <taxon>Actinomycetes</taxon>
        <taxon>Streptosporangiales</taxon>
        <taxon>Thermomonosporaceae</taxon>
        <taxon>Actinomadura</taxon>
    </lineage>
</organism>
<dbReference type="RefSeq" id="WP_117357798.1">
    <property type="nucleotide sequence ID" value="NZ_QURH01000229.1"/>
</dbReference>
<dbReference type="Proteomes" id="UP000261811">
    <property type="component" value="Unassembled WGS sequence"/>
</dbReference>
<evidence type="ECO:0000313" key="3">
    <source>
        <dbReference type="Proteomes" id="UP000261811"/>
    </source>
</evidence>
<dbReference type="EMBL" id="QURH01000229">
    <property type="protein sequence ID" value="RFU41140.1"/>
    <property type="molecule type" value="Genomic_DNA"/>
</dbReference>
<accession>A0A372JMG3</accession>
<reference evidence="2 3" key="1">
    <citation type="submission" date="2018-08" db="EMBL/GenBank/DDBJ databases">
        <title>Actinomadura jelena sp. nov., a novel Actinomycete isolated from soil in Chad.</title>
        <authorList>
            <person name="Shi L."/>
        </authorList>
    </citation>
    <scope>NUCLEOTIDE SEQUENCE [LARGE SCALE GENOMIC DNA]</scope>
    <source>
        <strain evidence="2 3">NEAU-G17</strain>
    </source>
</reference>
<gene>
    <name evidence="2" type="ORF">DZF91_13365</name>
</gene>
<dbReference type="AlphaFoldDB" id="A0A372JMG3"/>